<dbReference type="InterPro" id="IPR004659">
    <property type="entry name" value="RNase_E/G"/>
</dbReference>
<dbReference type="Pfam" id="PF10150">
    <property type="entry name" value="RNase_E_G"/>
    <property type="match status" value="1"/>
</dbReference>
<keyword evidence="2" id="KW-0479">Metal-binding</keyword>
<protein>
    <submittedName>
        <fullName evidence="8">Rne/Rng family ribonuclease</fullName>
    </submittedName>
</protein>
<evidence type="ECO:0000313" key="9">
    <source>
        <dbReference type="Proteomes" id="UP001597214"/>
    </source>
</evidence>
<comment type="caution">
    <text evidence="8">The sequence shown here is derived from an EMBL/GenBank/DDBJ whole genome shotgun (WGS) entry which is preliminary data.</text>
</comment>
<dbReference type="SMART" id="SM00316">
    <property type="entry name" value="S1"/>
    <property type="match status" value="1"/>
</dbReference>
<dbReference type="Pfam" id="PF00575">
    <property type="entry name" value="S1"/>
    <property type="match status" value="1"/>
</dbReference>
<dbReference type="EMBL" id="JBHUEM010000004">
    <property type="protein sequence ID" value="MFD1736040.1"/>
    <property type="molecule type" value="Genomic_DNA"/>
</dbReference>
<evidence type="ECO:0000256" key="5">
    <source>
        <dbReference type="ARBA" id="ARBA00022884"/>
    </source>
</evidence>
<accession>A0ABW4LLH4</accession>
<dbReference type="Proteomes" id="UP001597214">
    <property type="component" value="Unassembled WGS sequence"/>
</dbReference>
<dbReference type="PANTHER" id="PTHR30001:SF0">
    <property type="entry name" value="RIBONUCLEASE G"/>
    <property type="match status" value="1"/>
</dbReference>
<evidence type="ECO:0000256" key="3">
    <source>
        <dbReference type="ARBA" id="ARBA00022801"/>
    </source>
</evidence>
<dbReference type="PANTHER" id="PTHR30001">
    <property type="entry name" value="RIBONUCLEASE"/>
    <property type="match status" value="1"/>
</dbReference>
<dbReference type="Gene3D" id="2.40.50.140">
    <property type="entry name" value="Nucleic acid-binding proteins"/>
    <property type="match status" value="1"/>
</dbReference>
<dbReference type="NCBIfam" id="TIGR00757">
    <property type="entry name" value="RNaseEG"/>
    <property type="match status" value="1"/>
</dbReference>
<organism evidence="8 9">
    <name type="scientific">Bacillus salitolerans</name>
    <dbReference type="NCBI Taxonomy" id="1437434"/>
    <lineage>
        <taxon>Bacteria</taxon>
        <taxon>Bacillati</taxon>
        <taxon>Bacillota</taxon>
        <taxon>Bacilli</taxon>
        <taxon>Bacillales</taxon>
        <taxon>Bacillaceae</taxon>
        <taxon>Bacillus</taxon>
    </lineage>
</organism>
<dbReference type="PROSITE" id="PS50126">
    <property type="entry name" value="S1"/>
    <property type="match status" value="1"/>
</dbReference>
<sequence>MKRTVIMNLMSNEKRVAVLENSKVAEFHFDDPYSEDMVGNIYLGRVTRVMPGMQAAFVDIGLEKNGFIHRDQLMSFHLSDMDIKERKNRSISEFVHEGEALMVQVEKNSVGTKGPKLTNLVEISSSLVIYLPHGNYLAVSKKIESEKLQSSLKDEIKSFISEPEGIIVRTASKQASLQEIKDEINLLRNEYEEIVKVTKLKKPPVLLKKERVIEDKIIRELGQETIEKIIVDEANVFGQLKKLYPSIEIEYHRQKENIFAHFNLEHELEKMIKKIVWLKNGSYLIIDHTEALTVIDVNTGKFTGNANLKDTVLRTNEQAAIEIARQIRLRDIGGIILVDFIDMKSESDRETIVKALKHELIKDRTRTVIYGFTQLGILEMTRKRLRENITEQQTTTCPTCRGTSVVLSSKSIAFKLERELMELKGQDMEAVWVEATKDVSEVLMDPTEKLLDRIQQSIHIKLYFTEIIRSKPEYIIRHIGTDEDARERINRS</sequence>
<keyword evidence="6" id="KW-0175">Coiled coil</keyword>
<evidence type="ECO:0000256" key="2">
    <source>
        <dbReference type="ARBA" id="ARBA00022723"/>
    </source>
</evidence>
<dbReference type="RefSeq" id="WP_377927175.1">
    <property type="nucleotide sequence ID" value="NZ_JBHUEM010000004.1"/>
</dbReference>
<gene>
    <name evidence="8" type="ORF">ACFSCX_05630</name>
</gene>
<dbReference type="SUPFAM" id="SSF50249">
    <property type="entry name" value="Nucleic acid-binding proteins"/>
    <property type="match status" value="1"/>
</dbReference>
<feature type="coiled-coil region" evidence="6">
    <location>
        <begin position="170"/>
        <end position="197"/>
    </location>
</feature>
<keyword evidence="5" id="KW-0694">RNA-binding</keyword>
<proteinExistence type="predicted"/>
<evidence type="ECO:0000256" key="4">
    <source>
        <dbReference type="ARBA" id="ARBA00022842"/>
    </source>
</evidence>
<comment type="cofactor">
    <cofactor evidence="1">
        <name>Mg(2+)</name>
        <dbReference type="ChEBI" id="CHEBI:18420"/>
    </cofactor>
</comment>
<evidence type="ECO:0000256" key="1">
    <source>
        <dbReference type="ARBA" id="ARBA00001946"/>
    </source>
</evidence>
<keyword evidence="9" id="KW-1185">Reference proteome</keyword>
<feature type="domain" description="S1 motif" evidence="7">
    <location>
        <begin position="39"/>
        <end position="126"/>
    </location>
</feature>
<dbReference type="Gene3D" id="3.40.1260.20">
    <property type="entry name" value="Ribonuclease E, catalytic domain"/>
    <property type="match status" value="1"/>
</dbReference>
<dbReference type="InterPro" id="IPR019307">
    <property type="entry name" value="RNA-bd_AU-1/RNase_E/G"/>
</dbReference>
<evidence type="ECO:0000256" key="6">
    <source>
        <dbReference type="SAM" id="Coils"/>
    </source>
</evidence>
<dbReference type="InterPro" id="IPR012340">
    <property type="entry name" value="NA-bd_OB-fold"/>
</dbReference>
<dbReference type="InterPro" id="IPR003029">
    <property type="entry name" value="S1_domain"/>
</dbReference>
<evidence type="ECO:0000313" key="8">
    <source>
        <dbReference type="EMBL" id="MFD1736040.1"/>
    </source>
</evidence>
<keyword evidence="3" id="KW-0378">Hydrolase</keyword>
<dbReference type="CDD" id="cd04453">
    <property type="entry name" value="S1_RNase_E"/>
    <property type="match status" value="1"/>
</dbReference>
<keyword evidence="4" id="KW-0460">Magnesium</keyword>
<reference evidence="9" key="1">
    <citation type="journal article" date="2019" name="Int. J. Syst. Evol. Microbiol.">
        <title>The Global Catalogue of Microorganisms (GCM) 10K type strain sequencing project: providing services to taxonomists for standard genome sequencing and annotation.</title>
        <authorList>
            <consortium name="The Broad Institute Genomics Platform"/>
            <consortium name="The Broad Institute Genome Sequencing Center for Infectious Disease"/>
            <person name="Wu L."/>
            <person name="Ma J."/>
        </authorList>
    </citation>
    <scope>NUCLEOTIDE SEQUENCE [LARGE SCALE GENOMIC DNA]</scope>
    <source>
        <strain evidence="9">CCUG 49339</strain>
    </source>
</reference>
<evidence type="ECO:0000259" key="7">
    <source>
        <dbReference type="PROSITE" id="PS50126"/>
    </source>
</evidence>
<name>A0ABW4LLH4_9BACI</name>